<keyword evidence="12" id="KW-1185">Reference proteome</keyword>
<evidence type="ECO:0000256" key="6">
    <source>
        <dbReference type="ARBA" id="ARBA00022801"/>
    </source>
</evidence>
<name>A0A6J1LEB6_DROHY</name>
<proteinExistence type="inferred from homology"/>
<feature type="domain" description="Peptidase M13 N-terminal" evidence="11">
    <location>
        <begin position="41"/>
        <end position="159"/>
    </location>
</feature>
<evidence type="ECO:0000313" key="12">
    <source>
        <dbReference type="Proteomes" id="UP000504633"/>
    </source>
</evidence>
<dbReference type="GeneID" id="111593198"/>
<dbReference type="PANTHER" id="PTHR11733:SF241">
    <property type="entry name" value="GH26575P-RELATED"/>
    <property type="match status" value="1"/>
</dbReference>
<accession>A0A6J1LEB6</accession>
<keyword evidence="8" id="KW-0482">Metalloprotease</keyword>
<keyword evidence="7" id="KW-0862">Zinc</keyword>
<dbReference type="OMA" id="SCIHHMR"/>
<dbReference type="KEGG" id="dhe:111593198"/>
<feature type="domain" description="Peptidase M13 C-terminal" evidence="10">
    <location>
        <begin position="421"/>
        <end position="595"/>
    </location>
</feature>
<evidence type="ECO:0000259" key="10">
    <source>
        <dbReference type="Pfam" id="PF01431"/>
    </source>
</evidence>
<keyword evidence="4" id="KW-0645">Protease</keyword>
<dbReference type="Pfam" id="PF01431">
    <property type="entry name" value="Peptidase_M13"/>
    <property type="match status" value="1"/>
</dbReference>
<organism evidence="12 13">
    <name type="scientific">Drosophila hydei</name>
    <name type="common">Fruit fly</name>
    <dbReference type="NCBI Taxonomy" id="7224"/>
    <lineage>
        <taxon>Eukaryota</taxon>
        <taxon>Metazoa</taxon>
        <taxon>Ecdysozoa</taxon>
        <taxon>Arthropoda</taxon>
        <taxon>Hexapoda</taxon>
        <taxon>Insecta</taxon>
        <taxon>Pterygota</taxon>
        <taxon>Neoptera</taxon>
        <taxon>Endopterygota</taxon>
        <taxon>Diptera</taxon>
        <taxon>Brachycera</taxon>
        <taxon>Muscomorpha</taxon>
        <taxon>Ephydroidea</taxon>
        <taxon>Drosophilidae</taxon>
        <taxon>Drosophila</taxon>
    </lineage>
</organism>
<dbReference type="InterPro" id="IPR018497">
    <property type="entry name" value="Peptidase_M13_C"/>
</dbReference>
<sequence>MLRIIFGLLWCIVWAVTHCKADINLATMHSIRSNLDRRVSPCTNFWAFACGNWSANYVDNFQLAEKRYADAMIAVLTDNSNMDPPRLFKQLQDYFSSCVGHPQEKQIQLPQKLLSGDAFEWTRATARLRRYGLNGVFFDEMADVAYNDSLRYVVELKRPVARNNHLPLRTGLQLLEKALRDLREKHHNEESLLHLWTLSKLKQEIPQIEWQTYFEELLEMEPRDDKLLVQISDVEYFRKLGELLRESNKTILEFYLRERLASFVKEAKPRSTAHSCIHHMSALLPLGMNHLYDRYVYRTRSEDMRQLQQMFASLRGTFAKYLELNRLELSSEQLTYLHAKLANMQLKLGNLPDTASTDNDFYNNHYASASFTADDFVENFWQALRLRTHLQHLPLRQPGATVQLKYYYVNDDLVRARNAPYFEHERNMLTVPLVFMQWPFYDYRQHSVFRHSLMGFILGHELSHAFEQEGILFDAAGNELVLGLQIRQNVKFQAALKCVQHSPTASLKERLADFNGLQLAYDTFFGLGHDSNRFEYRPYEFEQEMSPPQLFHLNFAQFFCGRLPTAIGHDMDDVRVNEAEHNLHQFSIDFSCPRQHSDSIGCEMWRPASR</sequence>
<dbReference type="PANTHER" id="PTHR11733">
    <property type="entry name" value="ZINC METALLOPROTEASE FAMILY M13 NEPRILYSIN-RELATED"/>
    <property type="match status" value="1"/>
</dbReference>
<keyword evidence="5" id="KW-0479">Metal-binding</keyword>
<dbReference type="GO" id="GO:0016485">
    <property type="term" value="P:protein processing"/>
    <property type="evidence" value="ECO:0007669"/>
    <property type="project" value="TreeGrafter"/>
</dbReference>
<evidence type="ECO:0000256" key="8">
    <source>
        <dbReference type="ARBA" id="ARBA00023049"/>
    </source>
</evidence>
<evidence type="ECO:0000256" key="1">
    <source>
        <dbReference type="ARBA" id="ARBA00001947"/>
    </source>
</evidence>
<dbReference type="RefSeq" id="XP_023161590.2">
    <property type="nucleotide sequence ID" value="XM_023305822.2"/>
</dbReference>
<gene>
    <name evidence="13" type="primary">LOC111593198</name>
</gene>
<comment type="cofactor">
    <cofactor evidence="1">
        <name>Zn(2+)</name>
        <dbReference type="ChEBI" id="CHEBI:29105"/>
    </cofactor>
</comment>
<keyword evidence="6" id="KW-0378">Hydrolase</keyword>
<dbReference type="AlphaFoldDB" id="A0A6J1LEB6"/>
<dbReference type="SUPFAM" id="SSF55486">
    <property type="entry name" value="Metalloproteases ('zincins'), catalytic domain"/>
    <property type="match status" value="1"/>
</dbReference>
<comment type="similarity">
    <text evidence="3">Belongs to the peptidase M13 family.</text>
</comment>
<comment type="subcellular location">
    <subcellularLocation>
        <location evidence="2">Cell membrane</location>
        <topology evidence="2">Single-pass type II membrane protein</topology>
    </subcellularLocation>
</comment>
<dbReference type="InterPro" id="IPR042089">
    <property type="entry name" value="Peptidase_M13_dom_2"/>
</dbReference>
<evidence type="ECO:0000256" key="7">
    <source>
        <dbReference type="ARBA" id="ARBA00022833"/>
    </source>
</evidence>
<evidence type="ECO:0000256" key="5">
    <source>
        <dbReference type="ARBA" id="ARBA00022723"/>
    </source>
</evidence>
<evidence type="ECO:0000256" key="2">
    <source>
        <dbReference type="ARBA" id="ARBA00004401"/>
    </source>
</evidence>
<dbReference type="GO" id="GO:0046872">
    <property type="term" value="F:metal ion binding"/>
    <property type="evidence" value="ECO:0007669"/>
    <property type="project" value="UniProtKB-KW"/>
</dbReference>
<dbReference type="InterPro" id="IPR008753">
    <property type="entry name" value="Peptidase_M13_N"/>
</dbReference>
<evidence type="ECO:0000256" key="4">
    <source>
        <dbReference type="ARBA" id="ARBA00022670"/>
    </source>
</evidence>
<dbReference type="GO" id="GO:0005886">
    <property type="term" value="C:plasma membrane"/>
    <property type="evidence" value="ECO:0007669"/>
    <property type="project" value="UniProtKB-SubCell"/>
</dbReference>
<dbReference type="Pfam" id="PF05649">
    <property type="entry name" value="Peptidase_M13_N"/>
    <property type="match status" value="2"/>
</dbReference>
<dbReference type="PROSITE" id="PS51885">
    <property type="entry name" value="NEPRILYSIN"/>
    <property type="match status" value="1"/>
</dbReference>
<dbReference type="PRINTS" id="PR00786">
    <property type="entry name" value="NEPRILYSIN"/>
</dbReference>
<keyword evidence="9" id="KW-0732">Signal</keyword>
<dbReference type="Gene3D" id="1.10.1380.10">
    <property type="entry name" value="Neutral endopeptidase , domain2"/>
    <property type="match status" value="1"/>
</dbReference>
<dbReference type="InterPro" id="IPR024079">
    <property type="entry name" value="MetalloPept_cat_dom_sf"/>
</dbReference>
<reference evidence="13" key="1">
    <citation type="submission" date="2025-08" db="UniProtKB">
        <authorList>
            <consortium name="RefSeq"/>
        </authorList>
    </citation>
    <scope>IDENTIFICATION</scope>
    <source>
        <strain evidence="13">15085-1641.00</strain>
        <tissue evidence="13">Whole body</tissue>
    </source>
</reference>
<feature type="domain" description="Peptidase M13 N-terminal" evidence="11">
    <location>
        <begin position="178"/>
        <end position="349"/>
    </location>
</feature>
<evidence type="ECO:0000313" key="13">
    <source>
        <dbReference type="RefSeq" id="XP_023161590.2"/>
    </source>
</evidence>
<evidence type="ECO:0000259" key="11">
    <source>
        <dbReference type="Pfam" id="PF05649"/>
    </source>
</evidence>
<dbReference type="OrthoDB" id="8048565at2759"/>
<evidence type="ECO:0000256" key="9">
    <source>
        <dbReference type="SAM" id="SignalP"/>
    </source>
</evidence>
<dbReference type="Gene3D" id="3.40.390.10">
    <property type="entry name" value="Collagenase (Catalytic Domain)"/>
    <property type="match status" value="2"/>
</dbReference>
<dbReference type="Proteomes" id="UP000504633">
    <property type="component" value="Unplaced"/>
</dbReference>
<evidence type="ECO:0000256" key="3">
    <source>
        <dbReference type="ARBA" id="ARBA00007357"/>
    </source>
</evidence>
<dbReference type="GO" id="GO:0004222">
    <property type="term" value="F:metalloendopeptidase activity"/>
    <property type="evidence" value="ECO:0007669"/>
    <property type="project" value="InterPro"/>
</dbReference>
<feature type="signal peptide" evidence="9">
    <location>
        <begin position="1"/>
        <end position="15"/>
    </location>
</feature>
<dbReference type="InterPro" id="IPR000718">
    <property type="entry name" value="Peptidase_M13"/>
</dbReference>
<protein>
    <submittedName>
        <fullName evidence="13">Membrane metallo-endopeptidase-like 1</fullName>
    </submittedName>
</protein>
<feature type="chain" id="PRO_5026858164" evidence="9">
    <location>
        <begin position="16"/>
        <end position="610"/>
    </location>
</feature>